<gene>
    <name evidence="1" type="ORF">DFP95_12128</name>
</gene>
<sequence>MKESDKLNEERTAVVRALEMENLSPEQRARGWKRFDELQEEIQEAYREEANGGIQHIRETLWRKK</sequence>
<dbReference type="EMBL" id="QRDY01000021">
    <property type="protein sequence ID" value="RED54772.1"/>
    <property type="molecule type" value="Genomic_DNA"/>
</dbReference>
<evidence type="ECO:0000313" key="2">
    <source>
        <dbReference type="Proteomes" id="UP000256869"/>
    </source>
</evidence>
<name>A0A3D9HZ31_9BACL</name>
<reference evidence="1 2" key="1">
    <citation type="submission" date="2018-07" db="EMBL/GenBank/DDBJ databases">
        <title>Genomic Encyclopedia of Type Strains, Phase III (KMG-III): the genomes of soil and plant-associated and newly described type strains.</title>
        <authorList>
            <person name="Whitman W."/>
        </authorList>
    </citation>
    <scope>NUCLEOTIDE SEQUENCE [LARGE SCALE GENOMIC DNA]</scope>
    <source>
        <strain evidence="1 2">CECT 8236</strain>
    </source>
</reference>
<protein>
    <submittedName>
        <fullName evidence="1">Uncharacterized protein</fullName>
    </submittedName>
</protein>
<dbReference type="RefSeq" id="WP_115995137.1">
    <property type="nucleotide sequence ID" value="NZ_QRDY01000021.1"/>
</dbReference>
<dbReference type="AlphaFoldDB" id="A0A3D9HZ31"/>
<keyword evidence="2" id="KW-1185">Reference proteome</keyword>
<proteinExistence type="predicted"/>
<accession>A0A3D9HZ31</accession>
<evidence type="ECO:0000313" key="1">
    <source>
        <dbReference type="EMBL" id="RED54772.1"/>
    </source>
</evidence>
<comment type="caution">
    <text evidence="1">The sequence shown here is derived from an EMBL/GenBank/DDBJ whole genome shotgun (WGS) entry which is preliminary data.</text>
</comment>
<dbReference type="Proteomes" id="UP000256869">
    <property type="component" value="Unassembled WGS sequence"/>
</dbReference>
<organism evidence="1 2">
    <name type="scientific">Cohnella lupini</name>
    <dbReference type="NCBI Taxonomy" id="1294267"/>
    <lineage>
        <taxon>Bacteria</taxon>
        <taxon>Bacillati</taxon>
        <taxon>Bacillota</taxon>
        <taxon>Bacilli</taxon>
        <taxon>Bacillales</taxon>
        <taxon>Paenibacillaceae</taxon>
        <taxon>Cohnella</taxon>
    </lineage>
</organism>